<dbReference type="EMBL" id="JAHHHV010000083">
    <property type="protein sequence ID" value="MBW4467992.1"/>
    <property type="molecule type" value="Genomic_DNA"/>
</dbReference>
<protein>
    <submittedName>
        <fullName evidence="1">Uncharacterized protein</fullName>
    </submittedName>
</protein>
<dbReference type="Proteomes" id="UP000707356">
    <property type="component" value="Unassembled WGS sequence"/>
</dbReference>
<evidence type="ECO:0000313" key="2">
    <source>
        <dbReference type="Proteomes" id="UP000707356"/>
    </source>
</evidence>
<reference evidence="1" key="1">
    <citation type="submission" date="2021-05" db="EMBL/GenBank/DDBJ databases">
        <authorList>
            <person name="Pietrasiak N."/>
            <person name="Ward R."/>
            <person name="Stajich J.E."/>
            <person name="Kurbessoian T."/>
        </authorList>
    </citation>
    <scope>NUCLEOTIDE SEQUENCE</scope>
    <source>
        <strain evidence="1">GSE-TBD4-15B</strain>
    </source>
</reference>
<organism evidence="1 2">
    <name type="scientific">Pegethrix bostrychoides GSE-TBD4-15B</name>
    <dbReference type="NCBI Taxonomy" id="2839662"/>
    <lineage>
        <taxon>Bacteria</taxon>
        <taxon>Bacillati</taxon>
        <taxon>Cyanobacteriota</taxon>
        <taxon>Cyanophyceae</taxon>
        <taxon>Oculatellales</taxon>
        <taxon>Oculatellaceae</taxon>
        <taxon>Pegethrix</taxon>
    </lineage>
</organism>
<dbReference type="AlphaFoldDB" id="A0A951PE29"/>
<name>A0A951PE29_9CYAN</name>
<gene>
    <name evidence="1" type="ORF">KME07_21410</name>
</gene>
<comment type="caution">
    <text evidence="1">The sequence shown here is derived from an EMBL/GenBank/DDBJ whole genome shotgun (WGS) entry which is preliminary data.</text>
</comment>
<evidence type="ECO:0000313" key="1">
    <source>
        <dbReference type="EMBL" id="MBW4467992.1"/>
    </source>
</evidence>
<reference evidence="1" key="2">
    <citation type="journal article" date="2022" name="Microbiol. Resour. Announc.">
        <title>Metagenome Sequencing to Explore Phylogenomics of Terrestrial Cyanobacteria.</title>
        <authorList>
            <person name="Ward R.D."/>
            <person name="Stajich J.E."/>
            <person name="Johansen J.R."/>
            <person name="Huntemann M."/>
            <person name="Clum A."/>
            <person name="Foster B."/>
            <person name="Foster B."/>
            <person name="Roux S."/>
            <person name="Palaniappan K."/>
            <person name="Varghese N."/>
            <person name="Mukherjee S."/>
            <person name="Reddy T.B.K."/>
            <person name="Daum C."/>
            <person name="Copeland A."/>
            <person name="Chen I.A."/>
            <person name="Ivanova N.N."/>
            <person name="Kyrpides N.C."/>
            <person name="Shapiro N."/>
            <person name="Eloe-Fadrosh E.A."/>
            <person name="Pietrasiak N."/>
        </authorList>
    </citation>
    <scope>NUCLEOTIDE SEQUENCE</scope>
    <source>
        <strain evidence="1">GSE-TBD4-15B</strain>
    </source>
</reference>
<sequence length="70" mass="7246">MNESAFPSVVPDVSLEFSAESGLTKRELFAGLALAGLLAAGGDAHVGIVRDAVNTADLLIAYLSGNWIDQ</sequence>
<accession>A0A951PE29</accession>
<proteinExistence type="predicted"/>